<dbReference type="Proteomes" id="UP000831701">
    <property type="component" value="Chromosome 3"/>
</dbReference>
<organism evidence="1 2">
    <name type="scientific">Scortum barcoo</name>
    <name type="common">barcoo grunter</name>
    <dbReference type="NCBI Taxonomy" id="214431"/>
    <lineage>
        <taxon>Eukaryota</taxon>
        <taxon>Metazoa</taxon>
        <taxon>Chordata</taxon>
        <taxon>Craniata</taxon>
        <taxon>Vertebrata</taxon>
        <taxon>Euteleostomi</taxon>
        <taxon>Actinopterygii</taxon>
        <taxon>Neopterygii</taxon>
        <taxon>Teleostei</taxon>
        <taxon>Neoteleostei</taxon>
        <taxon>Acanthomorphata</taxon>
        <taxon>Eupercaria</taxon>
        <taxon>Centrarchiformes</taxon>
        <taxon>Terapontoidei</taxon>
        <taxon>Terapontidae</taxon>
        <taxon>Scortum</taxon>
    </lineage>
</organism>
<keyword evidence="2" id="KW-1185">Reference proteome</keyword>
<name>A0ACB8X4L0_9TELE</name>
<sequence>MCHRGDLSITRQFAGPRHHPAAADEEEGGGKMPPASSCDCPHLDCVGEITKEELIQKSHGQCQDCKVGGPNLWACLENGCAYVGCGESHTDHSTVHSQETRHNLTVNLTTLRVWCYACGKEVFLERKLGPHSPHANGKPLPSPQSAAQDNSRGPGSPTSLRVPPNGGCEDVDMETEEEDDLRARGLTGLKNIGNTCYMNAALQALSNCPPLTQFFLECGGMVRTDKKPALCKSYQKLVSDLWHKNRPSYVVPTNLFQGIKAINPMFRGYSQQDSQEFLRCLMDQLHEELKEPLPEPYGQSSGITVDDVPEEDNHSQSDNDFQSCESCGSSERADNEVQGGNVLMDDTNEAEMLIPEQDEIQANREWQKEKNMINDFYRSGVNGVMGGSTGVDMDKDVDTTTESVPIISTQGAIKVQSRTSDSFPDIQMSNNTRPQSPAPMEGHIPKMSSSPPKASSGWPSLNPAHKKAVTTFSPPKNKRQKKYRSVISDVFDGTIVSSVQCLTCDRVSVTLENFQDISLPIPGKEDLAKLHSSTHQTSLVKAGSCGEAYAPQGWIAFVMEYIKSWFWGPVVTLQDCLAAFFARDELKGDNMYSCEKCKKLRNGVKFCKMQSLPEILCIHLKRFRHELMFSTKISTHVSFPLEGLDLQPFLAKDSSAQTSNYDLLSVICHHGTASSGHYIAYCRNDVNNLWYEFDDQSVTEVSESCVQNAEAYVLFYKKSNEDALKERRRVSGLFNMMEPSLLQFYISRQWLNKFKTFAEPGPISNDDFLCSHGGVYDFIAVVLKLLRGVPPNKATYIDDLVVMLPQNVWDHLYSRYGGGPAVNHLYVCHTCQIEIEKLEKRRKSELDMFVRLNKAFQEEESPVVIYCISMQWFREWEGFVKGKDNDPPGPIDNSKITVNKNGHLTLKQGADSGQISEETWNFLHSIYGGGPLVTVRPSVSHPEADSSQSEEKIERVLTLALALILILVPILILVQSTDSGPHSVPRSGSSPMTMVQSCYPDPGSNPCPHLGPDPGLHSVLWSRFSPMILVSILILVQSSDSDPDPGPGAHVLLQRREHQDEETVGTRRTAASPSRRRPRCLRYPGPARPRRSRSRSRSRSRTASRTASKSRSEDSKQDSKQESKQDFKQDAKHDIKHDVKQDTQQDGQQQASLQGKVTESNASSVEAEQWTSSRKRATSCLEKDISPEKSENCDRGKGARDACPQIKRAKRCSRSGESQGHEDDPEPLKSESPVSVPEPCKDNSSEEFPSQNFANTAPASPVLSKEEGELTGGKQDDGHVECDGAAQPPNAHKASNGLRENKAEGPNALIEEPSANPTSTTSCPSLLNGSQTGAPSSPDPAVPCGNSVAVQMEVSGSGESPASPVPTFEAVQEDPVPELIVANEQEVEEVEVDVVGDPLCLAHEEQVTESENDTNGRPLTPGQEAAASTSSTTTTTTTTMNSSPINNNNSNSGETTPPLATIPSPIEPGCNPSISSTPPSFTELYEHRYTLRTSPRRAATGGKASSSSKLSSPPRDNGPLREEGEVVVGLEEDFPMVEEPAPSVGVSSEEPVSADPAHRAGGKEGAPVEGKEAVRSTWSQAAEEEEEEEEPDVYYFESDHLALKHNKDYQRLLQTIGVLEAQRTQAILDLETLARQQREALADPISFVEQLQKQVNLGLPCPQRVVQLPDIAWEQYTSGLGDFEREFCDKKRKTRRLKLIFDKGLPDRPKSPVEPKKEGESSTMYSSLPTSDAPENGRQTQMIRGRICHPNKPDTFNQLWTVEEQKKLEQLLVKFPPEEVESRRWQKIADELGNRTAKQVASRVQKYFIKLTKAGIPVPGRTPNLCMYTKKASSKRQHHLNKHLYRPSTFLTSYEPPVYMDEEDERSACITAAYRTPLPMTRSTSHLFVLEDYLPTDPVPPRLFRVTDQAVILCCLIKLITSPHSLFPHRPQSYPVLLIQGEDEEGIPLELRNLPEYKELLELKRLKKQTLQEIQEDKGGVRHVGYKCDVCGMEPIQGVRWHCQDCPQDNSVDFCSNCSDCLFKTETHKPDHHLEPVYQPDTFLDRDYCLPQSTGYNYLDPNYFPANR</sequence>
<gene>
    <name evidence="1" type="ORF">L3Q82_021270</name>
</gene>
<reference evidence="1" key="1">
    <citation type="submission" date="2022-04" db="EMBL/GenBank/DDBJ databases">
        <title>Jade perch genome.</title>
        <authorList>
            <person name="Chao B."/>
        </authorList>
    </citation>
    <scope>NUCLEOTIDE SEQUENCE</scope>
    <source>
        <strain evidence="1">CB-2022</strain>
    </source>
</reference>
<evidence type="ECO:0000313" key="1">
    <source>
        <dbReference type="EMBL" id="KAI3374694.1"/>
    </source>
</evidence>
<proteinExistence type="predicted"/>
<accession>A0ACB8X4L0</accession>
<comment type="caution">
    <text evidence="1">The sequence shown here is derived from an EMBL/GenBank/DDBJ whole genome shotgun (WGS) entry which is preliminary data.</text>
</comment>
<evidence type="ECO:0000313" key="2">
    <source>
        <dbReference type="Proteomes" id="UP000831701"/>
    </source>
</evidence>
<dbReference type="EMBL" id="CM041533">
    <property type="protein sequence ID" value="KAI3374694.1"/>
    <property type="molecule type" value="Genomic_DNA"/>
</dbReference>
<protein>
    <submittedName>
        <fullName evidence="1">Uncharacterized protein</fullName>
    </submittedName>
</protein>